<proteinExistence type="predicted"/>
<name>A0ACB9CHT7_ARCLA</name>
<protein>
    <submittedName>
        <fullName evidence="1">Uncharacterized protein</fullName>
    </submittedName>
</protein>
<reference evidence="1 2" key="2">
    <citation type="journal article" date="2022" name="Mol. Ecol. Resour.">
        <title>The genomes of chicory, endive, great burdock and yacon provide insights into Asteraceae paleo-polyploidization history and plant inulin production.</title>
        <authorList>
            <person name="Fan W."/>
            <person name="Wang S."/>
            <person name="Wang H."/>
            <person name="Wang A."/>
            <person name="Jiang F."/>
            <person name="Liu H."/>
            <person name="Zhao H."/>
            <person name="Xu D."/>
            <person name="Zhang Y."/>
        </authorList>
    </citation>
    <scope>NUCLEOTIDE SEQUENCE [LARGE SCALE GENOMIC DNA]</scope>
    <source>
        <strain evidence="2">cv. Niubang</strain>
    </source>
</reference>
<comment type="caution">
    <text evidence="1">The sequence shown here is derived from an EMBL/GenBank/DDBJ whole genome shotgun (WGS) entry which is preliminary data.</text>
</comment>
<gene>
    <name evidence="1" type="ORF">L6452_13166</name>
</gene>
<sequence>MDLILSSRRLMTKVFQARALVYSTSGDLDWNGSSSVTLFDNSLVLITKLFVVSELSGLSVQEAMVTRYVLTLKLFAVADQLGYWLIDAINYHSSGLCQQISEVLPKGICCGIDEVLICKPFVRPDLSAYRLSGSPFRNVDKHCQGPPSSIFYIWGCQFESYLLRHEVIPILKLLVRPDRYPQKAFRFL</sequence>
<dbReference type="Proteomes" id="UP001055879">
    <property type="component" value="Linkage Group LG04"/>
</dbReference>
<keyword evidence="2" id="KW-1185">Reference proteome</keyword>
<evidence type="ECO:0000313" key="1">
    <source>
        <dbReference type="EMBL" id="KAI3733713.1"/>
    </source>
</evidence>
<reference evidence="2" key="1">
    <citation type="journal article" date="2022" name="Mol. Ecol. Resour.">
        <title>The genomes of chicory, endive, great burdock and yacon provide insights into Asteraceae palaeo-polyploidization history and plant inulin production.</title>
        <authorList>
            <person name="Fan W."/>
            <person name="Wang S."/>
            <person name="Wang H."/>
            <person name="Wang A."/>
            <person name="Jiang F."/>
            <person name="Liu H."/>
            <person name="Zhao H."/>
            <person name="Xu D."/>
            <person name="Zhang Y."/>
        </authorList>
    </citation>
    <scope>NUCLEOTIDE SEQUENCE [LARGE SCALE GENOMIC DNA]</scope>
    <source>
        <strain evidence="2">cv. Niubang</strain>
    </source>
</reference>
<organism evidence="1 2">
    <name type="scientific">Arctium lappa</name>
    <name type="common">Greater burdock</name>
    <name type="synonym">Lappa major</name>
    <dbReference type="NCBI Taxonomy" id="4217"/>
    <lineage>
        <taxon>Eukaryota</taxon>
        <taxon>Viridiplantae</taxon>
        <taxon>Streptophyta</taxon>
        <taxon>Embryophyta</taxon>
        <taxon>Tracheophyta</taxon>
        <taxon>Spermatophyta</taxon>
        <taxon>Magnoliopsida</taxon>
        <taxon>eudicotyledons</taxon>
        <taxon>Gunneridae</taxon>
        <taxon>Pentapetalae</taxon>
        <taxon>asterids</taxon>
        <taxon>campanulids</taxon>
        <taxon>Asterales</taxon>
        <taxon>Asteraceae</taxon>
        <taxon>Carduoideae</taxon>
        <taxon>Cardueae</taxon>
        <taxon>Arctiinae</taxon>
        <taxon>Arctium</taxon>
    </lineage>
</organism>
<evidence type="ECO:0000313" key="2">
    <source>
        <dbReference type="Proteomes" id="UP001055879"/>
    </source>
</evidence>
<accession>A0ACB9CHT7</accession>
<dbReference type="EMBL" id="CM042050">
    <property type="protein sequence ID" value="KAI3733713.1"/>
    <property type="molecule type" value="Genomic_DNA"/>
</dbReference>